<gene>
    <name evidence="1" type="ORF">SAMN06265218_11237</name>
</gene>
<name>A0A521DXM5_9BACT</name>
<dbReference type="EMBL" id="FXTH01000012">
    <property type="protein sequence ID" value="SMO76362.1"/>
    <property type="molecule type" value="Genomic_DNA"/>
</dbReference>
<reference evidence="1 2" key="1">
    <citation type="submission" date="2017-05" db="EMBL/GenBank/DDBJ databases">
        <authorList>
            <person name="Varghese N."/>
            <person name="Submissions S."/>
        </authorList>
    </citation>
    <scope>NUCLEOTIDE SEQUENCE [LARGE SCALE GENOMIC DNA]</scope>
    <source>
        <strain evidence="1 2">DSM 21194</strain>
    </source>
</reference>
<sequence length="150" mass="17037">MGISVWHESCWDYILVRQAQDNFNQYHQDIMKRQTSAIIREMTADGKRVPLPEPVNIELEFSAIDTGGGFHDPILDFSFRLPVDNAGALEGQEVSVSMLLVDPTDGDNTLRLNYRGRLAIRSGNKLESMGRLKDEQVSRAIVKFIMRSLR</sequence>
<organism evidence="1 2">
    <name type="scientific">Fodinibius sediminis</name>
    <dbReference type="NCBI Taxonomy" id="1214077"/>
    <lineage>
        <taxon>Bacteria</taxon>
        <taxon>Pseudomonadati</taxon>
        <taxon>Balneolota</taxon>
        <taxon>Balneolia</taxon>
        <taxon>Balneolales</taxon>
        <taxon>Balneolaceae</taxon>
        <taxon>Fodinibius</taxon>
    </lineage>
</organism>
<dbReference type="Proteomes" id="UP000317593">
    <property type="component" value="Unassembled WGS sequence"/>
</dbReference>
<accession>A0A521DXM5</accession>
<keyword evidence="2" id="KW-1185">Reference proteome</keyword>
<dbReference type="AlphaFoldDB" id="A0A521DXM5"/>
<evidence type="ECO:0000313" key="2">
    <source>
        <dbReference type="Proteomes" id="UP000317593"/>
    </source>
</evidence>
<protein>
    <submittedName>
        <fullName evidence="1">Uncharacterized protein</fullName>
    </submittedName>
</protein>
<proteinExistence type="predicted"/>
<evidence type="ECO:0000313" key="1">
    <source>
        <dbReference type="EMBL" id="SMO76362.1"/>
    </source>
</evidence>